<name>A0ABD3QF68_9STRA</name>
<protein>
    <submittedName>
        <fullName evidence="1">Uncharacterized protein</fullName>
    </submittedName>
</protein>
<comment type="caution">
    <text evidence="1">The sequence shown here is derived from an EMBL/GenBank/DDBJ whole genome shotgun (WGS) entry which is preliminary data.</text>
</comment>
<dbReference type="AlphaFoldDB" id="A0ABD3QF68"/>
<proteinExistence type="predicted"/>
<evidence type="ECO:0000313" key="2">
    <source>
        <dbReference type="Proteomes" id="UP001516023"/>
    </source>
</evidence>
<gene>
    <name evidence="1" type="ORF">HJC23_005717</name>
</gene>
<evidence type="ECO:0000313" key="1">
    <source>
        <dbReference type="EMBL" id="KAL3798156.1"/>
    </source>
</evidence>
<reference evidence="1 2" key="1">
    <citation type="journal article" date="2020" name="G3 (Bethesda)">
        <title>Improved Reference Genome for Cyclotella cryptica CCMP332, a Model for Cell Wall Morphogenesis, Salinity Adaptation, and Lipid Production in Diatoms (Bacillariophyta).</title>
        <authorList>
            <person name="Roberts W.R."/>
            <person name="Downey K.M."/>
            <person name="Ruck E.C."/>
            <person name="Traller J.C."/>
            <person name="Alverson A.J."/>
        </authorList>
    </citation>
    <scope>NUCLEOTIDE SEQUENCE [LARGE SCALE GENOMIC DNA]</scope>
    <source>
        <strain evidence="1 2">CCMP332</strain>
    </source>
</reference>
<keyword evidence="2" id="KW-1185">Reference proteome</keyword>
<dbReference type="Proteomes" id="UP001516023">
    <property type="component" value="Unassembled WGS sequence"/>
</dbReference>
<sequence length="96" mass="11120">MKIERRRTTPTLARTRDSVRLDFEIEPVQNDTDVPFLSRFEDQESTGMESLLDIVRYHPQKTHVIMDGGKSGCERAKIHWGESFKVNNSANFSFCD</sequence>
<dbReference type="EMBL" id="JABMIG020000048">
    <property type="protein sequence ID" value="KAL3798156.1"/>
    <property type="molecule type" value="Genomic_DNA"/>
</dbReference>
<organism evidence="1 2">
    <name type="scientific">Cyclotella cryptica</name>
    <dbReference type="NCBI Taxonomy" id="29204"/>
    <lineage>
        <taxon>Eukaryota</taxon>
        <taxon>Sar</taxon>
        <taxon>Stramenopiles</taxon>
        <taxon>Ochrophyta</taxon>
        <taxon>Bacillariophyta</taxon>
        <taxon>Coscinodiscophyceae</taxon>
        <taxon>Thalassiosirophycidae</taxon>
        <taxon>Stephanodiscales</taxon>
        <taxon>Stephanodiscaceae</taxon>
        <taxon>Cyclotella</taxon>
    </lineage>
</organism>
<accession>A0ABD3QF68</accession>